<keyword evidence="5" id="KW-0732">Signal</keyword>
<name>A0A7D4BC79_9BACT</name>
<dbReference type="InterPro" id="IPR011042">
    <property type="entry name" value="6-blade_b-propeller_TolB-like"/>
</dbReference>
<feature type="chain" id="PRO_5029684840" evidence="5">
    <location>
        <begin position="22"/>
        <end position="660"/>
    </location>
</feature>
<dbReference type="InterPro" id="IPR011990">
    <property type="entry name" value="TPR-like_helical_dom_sf"/>
</dbReference>
<dbReference type="Pfam" id="PF13620">
    <property type="entry name" value="CarboxypepD_reg"/>
    <property type="match status" value="1"/>
</dbReference>
<dbReference type="PROSITE" id="PS51123">
    <property type="entry name" value="OMPA_2"/>
    <property type="match status" value="1"/>
</dbReference>
<dbReference type="SUPFAM" id="SSF82171">
    <property type="entry name" value="DPP6 N-terminal domain-like"/>
    <property type="match status" value="1"/>
</dbReference>
<evidence type="ECO:0000256" key="3">
    <source>
        <dbReference type="ARBA" id="ARBA00023237"/>
    </source>
</evidence>
<dbReference type="InterPro" id="IPR006664">
    <property type="entry name" value="OMP_bac"/>
</dbReference>
<dbReference type="InterPro" id="IPR006665">
    <property type="entry name" value="OmpA-like"/>
</dbReference>
<dbReference type="EMBL" id="CP041345">
    <property type="protein sequence ID" value="QKG80640.1"/>
    <property type="molecule type" value="Genomic_DNA"/>
</dbReference>
<dbReference type="Pfam" id="PF00691">
    <property type="entry name" value="OmpA"/>
    <property type="match status" value="1"/>
</dbReference>
<dbReference type="Gene3D" id="2.120.10.30">
    <property type="entry name" value="TolB, C-terminal domain"/>
    <property type="match status" value="1"/>
</dbReference>
<dbReference type="SUPFAM" id="SSF49478">
    <property type="entry name" value="Cna protein B-type domain"/>
    <property type="match status" value="1"/>
</dbReference>
<evidence type="ECO:0000256" key="5">
    <source>
        <dbReference type="SAM" id="SignalP"/>
    </source>
</evidence>
<gene>
    <name evidence="7" type="ORF">FHG85_10300</name>
</gene>
<dbReference type="SUPFAM" id="SSF48452">
    <property type="entry name" value="TPR-like"/>
    <property type="match status" value="1"/>
</dbReference>
<dbReference type="Gene3D" id="3.30.1330.60">
    <property type="entry name" value="OmpA-like domain"/>
    <property type="match status" value="1"/>
</dbReference>
<sequence>MKRLLILTSGILFLLAGTISAQPTKKLKRANALYEAGGYSEAIKLYRDDIDKISDKKELSLYLYKVGNCFRMIGEPRKAELWYEKAIRRECPNPKVYFYYAEMLKMNEKYDLAIEQYQKYKVLVPNDPLADVGIKSCELAKQWVATPSGYEITNMRPLNGKYSDFSPAYASSDYKILYFTSSREGSTGKKISAVTGEYFSDIYIAELDNKGVWSKPKPLEEPINSEFDDGTPSLTPDGNNMFFTRCKVSKRNKLGCQILAAKNSDQGWLTPKAIDLAPDSMIVAHPAISADGTELYFVSNIEGGNGGLDIWKITREEGSEQWSAPIHLGPEINTPGNEMFPYIHPDGTLYFASDGHPGMGGLDIFKAKKGEDGRWVVENMRYPINSPADDFGIIFEKDREAGYFSSRRTGSRGGDDIYMFYLPPINFNMIGAVVDDKTQTPIANATVKLIGSDGTVATMQTKDDGAFKFTLIPNTDYVVIASKKGYLNNKAKESTKGLTSSKDFDVSIPLTSTAKPIEIPNIFYDYDKWELRPESKAALDNLVQILNDNPNITIELASHTDSRGSLDYNYELSQKRAQAVVNYLIENGIAPERLKAKGYAQTQPKVVDERMAAQYTFLTVGTKLDKNFIDSLTDEEQKEIVHQINRRTEFRVLRDDFTAN</sequence>
<feature type="signal peptide" evidence="5">
    <location>
        <begin position="1"/>
        <end position="21"/>
    </location>
</feature>
<dbReference type="CDD" id="cd07185">
    <property type="entry name" value="OmpA_C-like"/>
    <property type="match status" value="1"/>
</dbReference>
<dbReference type="Pfam" id="PF07676">
    <property type="entry name" value="PD40"/>
    <property type="match status" value="3"/>
</dbReference>
<dbReference type="PRINTS" id="PR01021">
    <property type="entry name" value="OMPADOMAIN"/>
</dbReference>
<dbReference type="PANTHER" id="PTHR30329:SF21">
    <property type="entry name" value="LIPOPROTEIN YIAD-RELATED"/>
    <property type="match status" value="1"/>
</dbReference>
<dbReference type="Proteomes" id="UP000500961">
    <property type="component" value="Chromosome"/>
</dbReference>
<reference evidence="7 8" key="1">
    <citation type="submission" date="2019-07" db="EMBL/GenBank/DDBJ databases">
        <title>Thalassofilum flectens gen. nov., sp. nov., a novel moderate thermophilic anaerobe from a shallow sea hot spring in Kunashir Island (Russia), representing a new family in the order Bacteroidales, and proposal of Thalassofilacea fam. nov.</title>
        <authorList>
            <person name="Kochetkova T.V."/>
            <person name="Podosokorskaya O.A."/>
            <person name="Novikov A."/>
            <person name="Elcheninov A.G."/>
            <person name="Toshchakov S.V."/>
            <person name="Kublanov I.V."/>
        </authorList>
    </citation>
    <scope>NUCLEOTIDE SEQUENCE [LARGE SCALE GENOMIC DNA]</scope>
    <source>
        <strain evidence="7 8">38-H</strain>
    </source>
</reference>
<evidence type="ECO:0000256" key="4">
    <source>
        <dbReference type="PROSITE-ProRule" id="PRU00473"/>
    </source>
</evidence>
<proteinExistence type="predicted"/>
<keyword evidence="3" id="KW-0998">Cell outer membrane</keyword>
<dbReference type="InterPro" id="IPR036737">
    <property type="entry name" value="OmpA-like_sf"/>
</dbReference>
<dbReference type="RefSeq" id="WP_173075559.1">
    <property type="nucleotide sequence ID" value="NZ_CP041345.1"/>
</dbReference>
<dbReference type="Gene3D" id="1.25.40.10">
    <property type="entry name" value="Tetratricopeptide repeat domain"/>
    <property type="match status" value="1"/>
</dbReference>
<evidence type="ECO:0000256" key="1">
    <source>
        <dbReference type="ARBA" id="ARBA00004442"/>
    </source>
</evidence>
<dbReference type="InterPro" id="IPR050330">
    <property type="entry name" value="Bact_OuterMem_StrucFunc"/>
</dbReference>
<evidence type="ECO:0000313" key="7">
    <source>
        <dbReference type="EMBL" id="QKG80640.1"/>
    </source>
</evidence>
<organism evidence="7 8">
    <name type="scientific">Tenuifilum thalassicum</name>
    <dbReference type="NCBI Taxonomy" id="2590900"/>
    <lineage>
        <taxon>Bacteria</taxon>
        <taxon>Pseudomonadati</taxon>
        <taxon>Bacteroidota</taxon>
        <taxon>Bacteroidia</taxon>
        <taxon>Bacteroidales</taxon>
        <taxon>Tenuifilaceae</taxon>
        <taxon>Tenuifilum</taxon>
    </lineage>
</organism>
<evidence type="ECO:0000313" key="8">
    <source>
        <dbReference type="Proteomes" id="UP000500961"/>
    </source>
</evidence>
<comment type="subcellular location">
    <subcellularLocation>
        <location evidence="1">Cell outer membrane</location>
    </subcellularLocation>
</comment>
<keyword evidence="2 4" id="KW-0472">Membrane</keyword>
<keyword evidence="8" id="KW-1185">Reference proteome</keyword>
<accession>A0A7D4BC79</accession>
<dbReference type="PANTHER" id="PTHR30329">
    <property type="entry name" value="STATOR ELEMENT OF FLAGELLAR MOTOR COMPLEX"/>
    <property type="match status" value="1"/>
</dbReference>
<protein>
    <submittedName>
        <fullName evidence="7">OmpA family protein</fullName>
    </submittedName>
</protein>
<feature type="domain" description="OmpA-like" evidence="6">
    <location>
        <begin position="511"/>
        <end position="656"/>
    </location>
</feature>
<evidence type="ECO:0000256" key="2">
    <source>
        <dbReference type="ARBA" id="ARBA00023136"/>
    </source>
</evidence>
<evidence type="ECO:0000259" key="6">
    <source>
        <dbReference type="PROSITE" id="PS51123"/>
    </source>
</evidence>
<dbReference type="GO" id="GO:0009279">
    <property type="term" value="C:cell outer membrane"/>
    <property type="evidence" value="ECO:0007669"/>
    <property type="project" value="UniProtKB-SubCell"/>
</dbReference>
<dbReference type="Gene3D" id="2.60.40.1120">
    <property type="entry name" value="Carboxypeptidase-like, regulatory domain"/>
    <property type="match status" value="1"/>
</dbReference>
<dbReference type="InterPro" id="IPR011659">
    <property type="entry name" value="WD40"/>
</dbReference>
<dbReference type="AlphaFoldDB" id="A0A7D4BC79"/>
<dbReference type="KEGG" id="ttz:FHG85_10300"/>
<dbReference type="SUPFAM" id="SSF103088">
    <property type="entry name" value="OmpA-like"/>
    <property type="match status" value="1"/>
</dbReference>